<dbReference type="PANTHER" id="PTHR35303:SF5">
    <property type="entry name" value="OS02G0197800 PROTEIN"/>
    <property type="match status" value="1"/>
</dbReference>
<reference evidence="4 5" key="1">
    <citation type="submission" date="2019-03" db="EMBL/GenBank/DDBJ databases">
        <authorList>
            <person name="Kox A.R. M."/>
        </authorList>
    </citation>
    <scope>NUCLEOTIDE SEQUENCE [LARGE SCALE GENOMIC DNA]</scope>
    <source>
        <strain evidence="4">MTUNDRAET4 annotated genome</strain>
    </source>
</reference>
<accession>A0A4U8YY40</accession>
<dbReference type="InterPro" id="IPR010376">
    <property type="entry name" value="GBBH-like_N"/>
</dbReference>
<dbReference type="Gene3D" id="3.30.2020.30">
    <property type="match status" value="1"/>
</dbReference>
<dbReference type="RefSeq" id="WP_134487068.1">
    <property type="nucleotide sequence ID" value="NZ_CP139089.1"/>
</dbReference>
<evidence type="ECO:0000313" key="5">
    <source>
        <dbReference type="Proteomes" id="UP000294360"/>
    </source>
</evidence>
<evidence type="ECO:0000256" key="2">
    <source>
        <dbReference type="ARBA" id="ARBA00023004"/>
    </source>
</evidence>
<name>A0A4U8YY40_METTU</name>
<keyword evidence="1" id="KW-0479">Metal-binding</keyword>
<organism evidence="4 5">
    <name type="scientific">Methylocella tundrae</name>
    <dbReference type="NCBI Taxonomy" id="227605"/>
    <lineage>
        <taxon>Bacteria</taxon>
        <taxon>Pseudomonadati</taxon>
        <taxon>Pseudomonadota</taxon>
        <taxon>Alphaproteobacteria</taxon>
        <taxon>Hyphomicrobiales</taxon>
        <taxon>Beijerinckiaceae</taxon>
        <taxon>Methylocella</taxon>
    </lineage>
</organism>
<sequence length="125" mass="14117">MRNATHWPSELRLKENGRVLHIKFDDGGEYALAAEYLRVMSLSAEVQGHREEDRVTVGGKRNCVIIGVEPVGAYAVRLSFDDLHTTGIFTWDYLYDLGAGFDQKWAKYEAELKSKGLDRDKPGQA</sequence>
<dbReference type="PANTHER" id="PTHR35303">
    <property type="entry name" value="OS02G0197800 PROTEIN"/>
    <property type="match status" value="1"/>
</dbReference>
<dbReference type="KEGG" id="mtun:MTUNDRAET4_0769"/>
<dbReference type="EMBL" id="LR536450">
    <property type="protein sequence ID" value="VFU07662.1"/>
    <property type="molecule type" value="Genomic_DNA"/>
</dbReference>
<dbReference type="OrthoDB" id="9794178at2"/>
<dbReference type="InterPro" id="IPR038492">
    <property type="entry name" value="GBBH-like_N_sf"/>
</dbReference>
<evidence type="ECO:0000256" key="1">
    <source>
        <dbReference type="ARBA" id="ARBA00022723"/>
    </source>
</evidence>
<dbReference type="Proteomes" id="UP000294360">
    <property type="component" value="Chromosome"/>
</dbReference>
<evidence type="ECO:0000313" key="4">
    <source>
        <dbReference type="EMBL" id="VFU07662.1"/>
    </source>
</evidence>
<dbReference type="AlphaFoldDB" id="A0A4U8YY40"/>
<feature type="domain" description="Gamma-butyrobetaine hydroxylase-like N-terminal" evidence="3">
    <location>
        <begin position="12"/>
        <end position="95"/>
    </location>
</feature>
<proteinExistence type="predicted"/>
<evidence type="ECO:0000259" key="3">
    <source>
        <dbReference type="Pfam" id="PF06155"/>
    </source>
</evidence>
<dbReference type="Pfam" id="PF06155">
    <property type="entry name" value="GBBH-like_N"/>
    <property type="match status" value="1"/>
</dbReference>
<dbReference type="GO" id="GO:0046872">
    <property type="term" value="F:metal ion binding"/>
    <property type="evidence" value="ECO:0007669"/>
    <property type="project" value="UniProtKB-KW"/>
</dbReference>
<gene>
    <name evidence="4" type="ORF">MTUNDRAET4_0769</name>
</gene>
<protein>
    <recommendedName>
        <fullName evidence="3">Gamma-butyrobetaine hydroxylase-like N-terminal domain-containing protein</fullName>
    </recommendedName>
</protein>
<keyword evidence="2" id="KW-0408">Iron</keyword>